<comment type="subcellular location">
    <subcellularLocation>
        <location evidence="1">Cell membrane</location>
        <topology evidence="1">Single-pass membrane protein</topology>
    </subcellularLocation>
</comment>
<evidence type="ECO:0000256" key="6">
    <source>
        <dbReference type="ARBA" id="ARBA00022801"/>
    </source>
</evidence>
<feature type="region of interest" description="Disordered" evidence="11">
    <location>
        <begin position="347"/>
        <end position="400"/>
    </location>
</feature>
<evidence type="ECO:0000256" key="3">
    <source>
        <dbReference type="ARBA" id="ARBA00022475"/>
    </source>
</evidence>
<dbReference type="EMBL" id="CP029042">
    <property type="protein sequence ID" value="AZS72617.1"/>
    <property type="molecule type" value="Genomic_DNA"/>
</dbReference>
<keyword evidence="3" id="KW-1003">Cell membrane</keyword>
<protein>
    <submittedName>
        <fullName evidence="14">Type VII secretion-associated serine protease mycosin</fullName>
    </submittedName>
</protein>
<name>A0A3Q9K5F9_9ACTN</name>
<keyword evidence="5 12" id="KW-0812">Transmembrane</keyword>
<dbReference type="GO" id="GO:0006508">
    <property type="term" value="P:proteolysis"/>
    <property type="evidence" value="ECO:0007669"/>
    <property type="project" value="UniProtKB-KW"/>
</dbReference>
<dbReference type="GO" id="GO:0005886">
    <property type="term" value="C:plasma membrane"/>
    <property type="evidence" value="ECO:0007669"/>
    <property type="project" value="UniProtKB-SubCell"/>
</dbReference>
<evidence type="ECO:0000256" key="2">
    <source>
        <dbReference type="ARBA" id="ARBA00011073"/>
    </source>
</evidence>
<feature type="active site" description="Charge relay system" evidence="10">
    <location>
        <position position="288"/>
    </location>
</feature>
<evidence type="ECO:0000256" key="7">
    <source>
        <dbReference type="ARBA" id="ARBA00022825"/>
    </source>
</evidence>
<dbReference type="Proteomes" id="UP000275579">
    <property type="component" value="Chromosome"/>
</dbReference>
<comment type="similarity">
    <text evidence="2 10">Belongs to the peptidase S8 family.</text>
</comment>
<evidence type="ECO:0000256" key="5">
    <source>
        <dbReference type="ARBA" id="ARBA00022692"/>
    </source>
</evidence>
<dbReference type="InterPro" id="IPR000209">
    <property type="entry name" value="Peptidase_S8/S53_dom"/>
</dbReference>
<keyword evidence="8 12" id="KW-1133">Transmembrane helix</keyword>
<evidence type="ECO:0000256" key="10">
    <source>
        <dbReference type="PROSITE-ProRule" id="PRU01240"/>
    </source>
</evidence>
<keyword evidence="6 10" id="KW-0378">Hydrolase</keyword>
<dbReference type="AlphaFoldDB" id="A0A3Q9K5F9"/>
<dbReference type="Gene3D" id="3.40.50.200">
    <property type="entry name" value="Peptidase S8/S53 domain"/>
    <property type="match status" value="1"/>
</dbReference>
<organism evidence="14 15">
    <name type="scientific">Streptomyces lydicus</name>
    <dbReference type="NCBI Taxonomy" id="47763"/>
    <lineage>
        <taxon>Bacteria</taxon>
        <taxon>Bacillati</taxon>
        <taxon>Actinomycetota</taxon>
        <taxon>Actinomycetes</taxon>
        <taxon>Kitasatosporales</taxon>
        <taxon>Streptomycetaceae</taxon>
        <taxon>Streptomyces</taxon>
    </lineage>
</organism>
<evidence type="ECO:0000256" key="12">
    <source>
        <dbReference type="SAM" id="Phobius"/>
    </source>
</evidence>
<sequence>MDGTAPASGAAGDRISPTPVVQRRRRHRAVSRAAHHVQRKSRASVSALACLTTLTVGLLAPTASAADKRSRQWYLDAMQAERMWQTSTGEGVSVAVIDSGVDNSVPELRGQLSPGKDFSGQGRGANHDDEGHGTSMAMIIAGKHSGSGTWGLAPGAKILPIRSIDGDWPSHMAKSIRYAADQGAKVINISQAGTATAATAATLKPAIDYANKKGSLIFAGTGNEGAKDNLPLYPASLPGVVGIGAVDRSLKATKFSTHGSQVALAAPGVGIPTRCTKKLLDCTEEGTSDATAITSASAALIWSAHPTWTNNQVLRVMMETAGKPEDGKVPSEYLGYGIVRPRKVLLDKEGDPGPADVNPLLAGHESTAPPKTPQSGADNSAAGAAPKPVDHPDDSPTWPLTAGLAATVAALGAGGLVIARRRKT</sequence>
<dbReference type="NCBIfam" id="TIGR03921">
    <property type="entry name" value="T7SS_mycosin"/>
    <property type="match status" value="1"/>
</dbReference>
<dbReference type="PANTHER" id="PTHR43806">
    <property type="entry name" value="PEPTIDASE S8"/>
    <property type="match status" value="1"/>
</dbReference>
<reference evidence="14 15" key="1">
    <citation type="submission" date="2018-04" db="EMBL/GenBank/DDBJ databases">
        <title>Complete genome sequences of Streptomyces lydicus strain WYEC and characterization of antagonistic properties of biological control agents.</title>
        <authorList>
            <person name="Mariita R.M."/>
            <person name="Sello J.K."/>
        </authorList>
    </citation>
    <scope>NUCLEOTIDE SEQUENCE [LARGE SCALE GENOMIC DNA]</scope>
    <source>
        <strain evidence="14 15">WYEC 108</strain>
    </source>
</reference>
<feature type="active site" description="Charge relay system" evidence="10">
    <location>
        <position position="98"/>
    </location>
</feature>
<dbReference type="InterPro" id="IPR050131">
    <property type="entry name" value="Peptidase_S8_subtilisin-like"/>
</dbReference>
<keyword evidence="7 10" id="KW-0720">Serine protease</keyword>
<dbReference type="InterPro" id="IPR023834">
    <property type="entry name" value="T7SS_pept_S8A_mycosin"/>
</dbReference>
<evidence type="ECO:0000313" key="15">
    <source>
        <dbReference type="Proteomes" id="UP000275579"/>
    </source>
</evidence>
<keyword evidence="4 10" id="KW-0645">Protease</keyword>
<keyword evidence="9 12" id="KW-0472">Membrane</keyword>
<dbReference type="PROSITE" id="PS51892">
    <property type="entry name" value="SUBTILASE"/>
    <property type="match status" value="1"/>
</dbReference>
<evidence type="ECO:0000259" key="13">
    <source>
        <dbReference type="Pfam" id="PF00082"/>
    </source>
</evidence>
<feature type="active site" description="Charge relay system" evidence="10">
    <location>
        <position position="132"/>
    </location>
</feature>
<evidence type="ECO:0000256" key="4">
    <source>
        <dbReference type="ARBA" id="ARBA00022670"/>
    </source>
</evidence>
<evidence type="ECO:0000313" key="14">
    <source>
        <dbReference type="EMBL" id="AZS72617.1"/>
    </source>
</evidence>
<feature type="transmembrane region" description="Helical" evidence="12">
    <location>
        <begin position="398"/>
        <end position="419"/>
    </location>
</feature>
<dbReference type="SUPFAM" id="SSF52743">
    <property type="entry name" value="Subtilisin-like"/>
    <property type="match status" value="1"/>
</dbReference>
<evidence type="ECO:0000256" key="11">
    <source>
        <dbReference type="SAM" id="MobiDB-lite"/>
    </source>
</evidence>
<dbReference type="InterPro" id="IPR015500">
    <property type="entry name" value="Peptidase_S8_subtilisin-rel"/>
</dbReference>
<feature type="region of interest" description="Disordered" evidence="11">
    <location>
        <begin position="1"/>
        <end position="24"/>
    </location>
</feature>
<proteinExistence type="inferred from homology"/>
<dbReference type="PRINTS" id="PR00723">
    <property type="entry name" value="SUBTILISIN"/>
</dbReference>
<dbReference type="PANTHER" id="PTHR43806:SF11">
    <property type="entry name" value="CEREVISIN-RELATED"/>
    <property type="match status" value="1"/>
</dbReference>
<evidence type="ECO:0000256" key="9">
    <source>
        <dbReference type="ARBA" id="ARBA00023136"/>
    </source>
</evidence>
<dbReference type="Pfam" id="PF00082">
    <property type="entry name" value="Peptidase_S8"/>
    <property type="match status" value="1"/>
</dbReference>
<evidence type="ECO:0000256" key="8">
    <source>
        <dbReference type="ARBA" id="ARBA00022989"/>
    </source>
</evidence>
<feature type="domain" description="Peptidase S8/S53" evidence="13">
    <location>
        <begin position="89"/>
        <end position="337"/>
    </location>
</feature>
<accession>A0A3Q9K5F9</accession>
<dbReference type="GO" id="GO:0004252">
    <property type="term" value="F:serine-type endopeptidase activity"/>
    <property type="evidence" value="ECO:0007669"/>
    <property type="project" value="UniProtKB-UniRule"/>
</dbReference>
<dbReference type="InterPro" id="IPR036852">
    <property type="entry name" value="Peptidase_S8/S53_dom_sf"/>
</dbReference>
<gene>
    <name evidence="14" type="primary">mycP</name>
    <name evidence="14" type="ORF">DDE74_18030</name>
</gene>
<evidence type="ECO:0000256" key="1">
    <source>
        <dbReference type="ARBA" id="ARBA00004162"/>
    </source>
</evidence>